<feature type="compositionally biased region" description="Basic and acidic residues" evidence="1">
    <location>
        <begin position="245"/>
        <end position="256"/>
    </location>
</feature>
<feature type="compositionally biased region" description="Polar residues" evidence="1">
    <location>
        <begin position="313"/>
        <end position="333"/>
    </location>
</feature>
<dbReference type="STRING" id="5601.A0A0D2CQ08"/>
<feature type="compositionally biased region" description="Low complexity" evidence="1">
    <location>
        <begin position="217"/>
        <end position="232"/>
    </location>
</feature>
<reference evidence="2 3" key="1">
    <citation type="submission" date="2015-01" db="EMBL/GenBank/DDBJ databases">
        <title>The Genome Sequence of Capronia semiimmersa CBS27337.</title>
        <authorList>
            <consortium name="The Broad Institute Genomics Platform"/>
            <person name="Cuomo C."/>
            <person name="de Hoog S."/>
            <person name="Gorbushina A."/>
            <person name="Stielow B."/>
            <person name="Teixiera M."/>
            <person name="Abouelleil A."/>
            <person name="Chapman S.B."/>
            <person name="Priest M."/>
            <person name="Young S.K."/>
            <person name="Wortman J."/>
            <person name="Nusbaum C."/>
            <person name="Birren B."/>
        </authorList>
    </citation>
    <scope>NUCLEOTIDE SEQUENCE [LARGE SCALE GENOMIC DNA]</scope>
    <source>
        <strain evidence="2 3">CBS 27337</strain>
    </source>
</reference>
<evidence type="ECO:0000313" key="2">
    <source>
        <dbReference type="EMBL" id="KIW67256.1"/>
    </source>
</evidence>
<dbReference type="EMBL" id="KN846959">
    <property type="protein sequence ID" value="KIW67256.1"/>
    <property type="molecule type" value="Genomic_DNA"/>
</dbReference>
<dbReference type="AlphaFoldDB" id="A0A0D2CQ08"/>
<sequence>MAEHPAYRHGVAQENPFAPVPPPPRRTAPNSRPGLTDGIIPTDDPFGDRNARAPSIRSLSPTSNSRHKGGVAAGIAAAAAGGGLVHEHDKHKDEHAILTNANPVRGPPVSRKPVPVRHVNNGEPWPYSPVSPIDSAAEMAALTTKDPTRTSDDSRRSFSRDAGRANAAFDQQYALPQDGGRSNSHGLEAGLAGLAAGATGGAALAHHADQERRRSRSSSSSNGNGSSNSNNNRRTRPPLAAPGDDSDHSSSREGRSKRGGSYGNAHVSPPPSSPQQQHSDPYGVPLAPASRSRRNSGHGPAAPGTAVAFPYTNRPTVPSPLSSEVRPDTSSGYSHPRNRARRSTSGGSRYSFPYEPLDHDYGAYPVFSAPYAGHTSYGNAASNEALPSLPSTSTPTPPQQPIPTANPYPRQDKAIVGDNRYPHLNVPRRKSGGEDDALTGPLGTPTLPPSAQPPDDERIDLGTSRNAATMKRWTGDDSTWRVSAGMPSGWQRASVDSPRNSRDLGNRDSGVGMHAGRRRLRASDFAGIEDGPYHGLGQAL</sequence>
<evidence type="ECO:0000313" key="3">
    <source>
        <dbReference type="Proteomes" id="UP000054266"/>
    </source>
</evidence>
<evidence type="ECO:0000256" key="1">
    <source>
        <dbReference type="SAM" id="MobiDB-lite"/>
    </source>
</evidence>
<dbReference type="HOGENOM" id="CLU_019695_0_0_1"/>
<feature type="compositionally biased region" description="Basic and acidic residues" evidence="1">
    <location>
        <begin position="146"/>
        <end position="163"/>
    </location>
</feature>
<proteinExistence type="predicted"/>
<organism evidence="2 3">
    <name type="scientific">Phialophora macrospora</name>
    <dbReference type="NCBI Taxonomy" id="1851006"/>
    <lineage>
        <taxon>Eukaryota</taxon>
        <taxon>Fungi</taxon>
        <taxon>Dikarya</taxon>
        <taxon>Ascomycota</taxon>
        <taxon>Pezizomycotina</taxon>
        <taxon>Eurotiomycetes</taxon>
        <taxon>Chaetothyriomycetidae</taxon>
        <taxon>Chaetothyriales</taxon>
        <taxon>Herpotrichiellaceae</taxon>
        <taxon>Phialophora</taxon>
    </lineage>
</organism>
<feature type="region of interest" description="Disordered" evidence="1">
    <location>
        <begin position="1"/>
        <end position="69"/>
    </location>
</feature>
<name>A0A0D2CQ08_9EURO</name>
<feature type="region of interest" description="Disordered" evidence="1">
    <location>
        <begin position="200"/>
        <end position="540"/>
    </location>
</feature>
<feature type="region of interest" description="Disordered" evidence="1">
    <location>
        <begin position="97"/>
        <end position="187"/>
    </location>
</feature>
<keyword evidence="3" id="KW-1185">Reference proteome</keyword>
<protein>
    <submittedName>
        <fullName evidence="2">Uncharacterized protein</fullName>
    </submittedName>
</protein>
<gene>
    <name evidence="2" type="ORF">PV04_06521</name>
</gene>
<feature type="compositionally biased region" description="Pro residues" evidence="1">
    <location>
        <begin position="395"/>
        <end position="406"/>
    </location>
</feature>
<accession>A0A0D2CQ08</accession>
<dbReference type="Proteomes" id="UP000054266">
    <property type="component" value="Unassembled WGS sequence"/>
</dbReference>